<dbReference type="Proteomes" id="UP000689195">
    <property type="component" value="Unassembled WGS sequence"/>
</dbReference>
<protein>
    <submittedName>
        <fullName evidence="1">Uncharacterized protein</fullName>
    </submittedName>
</protein>
<evidence type="ECO:0000313" key="2">
    <source>
        <dbReference type="Proteomes" id="UP000689195"/>
    </source>
</evidence>
<evidence type="ECO:0000313" key="1">
    <source>
        <dbReference type="EMBL" id="CAD8212184.1"/>
    </source>
</evidence>
<gene>
    <name evidence="1" type="ORF">PPENT_87.1.T1670015</name>
</gene>
<dbReference type="EMBL" id="CAJJDO010000167">
    <property type="protein sequence ID" value="CAD8212184.1"/>
    <property type="molecule type" value="Genomic_DNA"/>
</dbReference>
<dbReference type="AlphaFoldDB" id="A0A8S1YM70"/>
<keyword evidence="2" id="KW-1185">Reference proteome</keyword>
<organism evidence="1 2">
    <name type="scientific">Paramecium pentaurelia</name>
    <dbReference type="NCBI Taxonomy" id="43138"/>
    <lineage>
        <taxon>Eukaryota</taxon>
        <taxon>Sar</taxon>
        <taxon>Alveolata</taxon>
        <taxon>Ciliophora</taxon>
        <taxon>Intramacronucleata</taxon>
        <taxon>Oligohymenophorea</taxon>
        <taxon>Peniculida</taxon>
        <taxon>Parameciidae</taxon>
        <taxon>Paramecium</taxon>
    </lineage>
</organism>
<name>A0A8S1YM70_9CILI</name>
<proteinExistence type="predicted"/>
<comment type="caution">
    <text evidence="1">The sequence shown here is derived from an EMBL/GenBank/DDBJ whole genome shotgun (WGS) entry which is preliminary data.</text>
</comment>
<sequence>MRFNYIVIENKQNIFFWIGFNFTNFVQDQSFSRLEINNLIMIKLCKTRNYQAHYQFQLIKLKYYEQQRKFLKLIFQFREEPMMRFNNKYKTSQLHSNFYINIVTGKQITQNCWRIICKKLWNNSFF</sequence>
<reference evidence="1" key="1">
    <citation type="submission" date="2021-01" db="EMBL/GenBank/DDBJ databases">
        <authorList>
            <consortium name="Genoscope - CEA"/>
            <person name="William W."/>
        </authorList>
    </citation>
    <scope>NUCLEOTIDE SEQUENCE</scope>
</reference>
<accession>A0A8S1YM70</accession>